<comment type="caution">
    <text evidence="1">The sequence shown here is derived from an EMBL/GenBank/DDBJ whole genome shotgun (WGS) entry which is preliminary data.</text>
</comment>
<evidence type="ECO:0000313" key="2">
    <source>
        <dbReference type="Proteomes" id="UP000012429"/>
    </source>
</evidence>
<proteinExistence type="predicted"/>
<dbReference type="EMBL" id="AQHN01000010">
    <property type="protein sequence ID" value="ENN89257.1"/>
    <property type="molecule type" value="Genomic_DNA"/>
</dbReference>
<dbReference type="AlphaFoldDB" id="N6VDV6"/>
<evidence type="ECO:0000313" key="1">
    <source>
        <dbReference type="EMBL" id="ENN89257.1"/>
    </source>
</evidence>
<accession>N6VDV6</accession>
<dbReference type="STRING" id="363754.RHSP_51589"/>
<reference evidence="1 2" key="1">
    <citation type="journal article" date="2012" name="BMC Genomics">
        <title>Genomic basis of broad host range and environmental adaptability of Rhizobium tropici CIAT 899 and Rhizobium sp. PRF 81 which are used in inoculants for common bean (Phaseolus vulgaris L.).</title>
        <authorList>
            <person name="Ormeno-Orrillo E."/>
            <person name="Menna P."/>
            <person name="Almeida L.G."/>
            <person name="Ollero F.J."/>
            <person name="Nicolas M.F."/>
            <person name="Pains Rodrigues E."/>
            <person name="Shigueyoshi Nakatani A."/>
            <person name="Silva Batista J.S."/>
            <person name="Oliveira Chueire L.M."/>
            <person name="Souza R.C."/>
            <person name="Ribeiro Vasconcelos A.T."/>
            <person name="Megias M."/>
            <person name="Hungria M."/>
            <person name="Martinez-Romero E."/>
        </authorList>
    </citation>
    <scope>NUCLEOTIDE SEQUENCE [LARGE SCALE GENOMIC DNA]</scope>
    <source>
        <strain evidence="1 2">PRF 81</strain>
    </source>
</reference>
<organism evidence="1 2">
    <name type="scientific">Rhizobium freirei PRF 81</name>
    <dbReference type="NCBI Taxonomy" id="363754"/>
    <lineage>
        <taxon>Bacteria</taxon>
        <taxon>Pseudomonadati</taxon>
        <taxon>Pseudomonadota</taxon>
        <taxon>Alphaproteobacteria</taxon>
        <taxon>Hyphomicrobiales</taxon>
        <taxon>Rhizobiaceae</taxon>
        <taxon>Rhizobium/Agrobacterium group</taxon>
        <taxon>Rhizobium</taxon>
    </lineage>
</organism>
<sequence length="72" mass="7761">MNSSAATSRSRPSLWAVFALEPRGLRDGVRQNSLNATLPANFGESLPRPDNPDRVTLSAKDGIVGIQENVQL</sequence>
<dbReference type="Proteomes" id="UP000012429">
    <property type="component" value="Unassembled WGS sequence"/>
</dbReference>
<protein>
    <submittedName>
        <fullName evidence="1">Uncharacterized protein</fullName>
    </submittedName>
</protein>
<name>N6VDV6_9HYPH</name>
<keyword evidence="2" id="KW-1185">Reference proteome</keyword>
<gene>
    <name evidence="1" type="ORF">RHSP_51589</name>
</gene>